<protein>
    <submittedName>
        <fullName evidence="1">Ribosomal RNA-processing protein 7-domain-containing protein</fullName>
    </submittedName>
</protein>
<keyword evidence="2" id="KW-1185">Reference proteome</keyword>
<gene>
    <name evidence="1" type="ORF">K488DRAFT_45601</name>
</gene>
<evidence type="ECO:0000313" key="1">
    <source>
        <dbReference type="EMBL" id="KAI0034372.1"/>
    </source>
</evidence>
<comment type="caution">
    <text evidence="1">The sequence shown here is derived from an EMBL/GenBank/DDBJ whole genome shotgun (WGS) entry which is preliminary data.</text>
</comment>
<dbReference type="Proteomes" id="UP000814128">
    <property type="component" value="Unassembled WGS sequence"/>
</dbReference>
<proteinExistence type="predicted"/>
<accession>A0ACB8QS22</accession>
<organism evidence="1 2">
    <name type="scientific">Vararia minispora EC-137</name>
    <dbReference type="NCBI Taxonomy" id="1314806"/>
    <lineage>
        <taxon>Eukaryota</taxon>
        <taxon>Fungi</taxon>
        <taxon>Dikarya</taxon>
        <taxon>Basidiomycota</taxon>
        <taxon>Agaricomycotina</taxon>
        <taxon>Agaricomycetes</taxon>
        <taxon>Russulales</taxon>
        <taxon>Lachnocladiaceae</taxon>
        <taxon>Vararia</taxon>
    </lineage>
</organism>
<reference evidence="1" key="1">
    <citation type="submission" date="2021-02" db="EMBL/GenBank/DDBJ databases">
        <authorList>
            <consortium name="DOE Joint Genome Institute"/>
            <person name="Ahrendt S."/>
            <person name="Looney B.P."/>
            <person name="Miyauchi S."/>
            <person name="Morin E."/>
            <person name="Drula E."/>
            <person name="Courty P.E."/>
            <person name="Chicoki N."/>
            <person name="Fauchery L."/>
            <person name="Kohler A."/>
            <person name="Kuo A."/>
            <person name="Labutti K."/>
            <person name="Pangilinan J."/>
            <person name="Lipzen A."/>
            <person name="Riley R."/>
            <person name="Andreopoulos W."/>
            <person name="He G."/>
            <person name="Johnson J."/>
            <person name="Barry K.W."/>
            <person name="Grigoriev I.V."/>
            <person name="Nagy L."/>
            <person name="Hibbett D."/>
            <person name="Henrissat B."/>
            <person name="Matheny P.B."/>
            <person name="Labbe J."/>
            <person name="Martin F."/>
        </authorList>
    </citation>
    <scope>NUCLEOTIDE SEQUENCE</scope>
    <source>
        <strain evidence="1">EC-137</strain>
    </source>
</reference>
<reference evidence="1" key="2">
    <citation type="journal article" date="2022" name="New Phytol.">
        <title>Evolutionary transition to the ectomycorrhizal habit in the genomes of a hyperdiverse lineage of mushroom-forming fungi.</title>
        <authorList>
            <person name="Looney B."/>
            <person name="Miyauchi S."/>
            <person name="Morin E."/>
            <person name="Drula E."/>
            <person name="Courty P.E."/>
            <person name="Kohler A."/>
            <person name="Kuo A."/>
            <person name="LaButti K."/>
            <person name="Pangilinan J."/>
            <person name="Lipzen A."/>
            <person name="Riley R."/>
            <person name="Andreopoulos W."/>
            <person name="He G."/>
            <person name="Johnson J."/>
            <person name="Nolan M."/>
            <person name="Tritt A."/>
            <person name="Barry K.W."/>
            <person name="Grigoriev I.V."/>
            <person name="Nagy L.G."/>
            <person name="Hibbett D."/>
            <person name="Henrissat B."/>
            <person name="Matheny P.B."/>
            <person name="Labbe J."/>
            <person name="Martin F.M."/>
        </authorList>
    </citation>
    <scope>NUCLEOTIDE SEQUENCE</scope>
    <source>
        <strain evidence="1">EC-137</strain>
    </source>
</reference>
<name>A0ACB8QS22_9AGAM</name>
<dbReference type="EMBL" id="MU273502">
    <property type="protein sequence ID" value="KAI0034372.1"/>
    <property type="molecule type" value="Genomic_DNA"/>
</dbReference>
<evidence type="ECO:0000313" key="2">
    <source>
        <dbReference type="Proteomes" id="UP000814128"/>
    </source>
</evidence>
<sequence length="347" mass="38158">MSGRASQSYGGFSMLPVSYRSSQHIIYVRAQVGASKGKSAIAWPQDRTLFIVNLPPDATARELSLLFRSCGAIEKAVFDSDAEWGLGEDEGSSDAEDGDEQGGLSEGEDESDDENRRKKQKFAKEGEDSQPRPPKVVSLPNPSLRRLRRTGHTAHVVFLDASSCSRALALATPPISSSKTQIAAPRPWPTDIEAPTGFAHYVALYDSLRPPLDTVLAHAETSIGLFDHEQAEKKRALQHESKYRKGEAIVDEDGFTLVTRGGAYGKAVGGGVGIASKKFTLQQAKGTRAGIRDGSRKRKHTESKEDAFYAFQIHEKKRNALIDLKRKWEEDKAAVEKLKASRKFKPY</sequence>